<accession>A4SAI2</accession>
<dbReference type="RefSeq" id="XP_001422438.1">
    <property type="nucleotide sequence ID" value="XM_001422401.1"/>
</dbReference>
<keyword evidence="1" id="KW-0812">Transmembrane</keyword>
<proteinExistence type="predicted"/>
<dbReference type="Gramene" id="ABP00755">
    <property type="protein sequence ID" value="ABP00755"/>
    <property type="gene ID" value="OSTLU_28579"/>
</dbReference>
<dbReference type="EMBL" id="CP000599">
    <property type="protein sequence ID" value="ABP00755.1"/>
    <property type="molecule type" value="Genomic_DNA"/>
</dbReference>
<organism evidence="2 3">
    <name type="scientific">Ostreococcus lucimarinus (strain CCE9901)</name>
    <dbReference type="NCBI Taxonomy" id="436017"/>
    <lineage>
        <taxon>Eukaryota</taxon>
        <taxon>Viridiplantae</taxon>
        <taxon>Chlorophyta</taxon>
        <taxon>Mamiellophyceae</taxon>
        <taxon>Mamiellales</taxon>
        <taxon>Bathycoccaceae</taxon>
        <taxon>Ostreococcus</taxon>
    </lineage>
</organism>
<dbReference type="AlphaFoldDB" id="A4SAI2"/>
<reference evidence="2 3" key="1">
    <citation type="journal article" date="2007" name="Proc. Natl. Acad. Sci. U.S.A.">
        <title>The tiny eukaryote Ostreococcus provides genomic insights into the paradox of plankton speciation.</title>
        <authorList>
            <person name="Palenik B."/>
            <person name="Grimwood J."/>
            <person name="Aerts A."/>
            <person name="Rouze P."/>
            <person name="Salamov A."/>
            <person name="Putnam N."/>
            <person name="Dupont C."/>
            <person name="Jorgensen R."/>
            <person name="Derelle E."/>
            <person name="Rombauts S."/>
            <person name="Zhou K."/>
            <person name="Otillar R."/>
            <person name="Merchant S.S."/>
            <person name="Podell S."/>
            <person name="Gaasterland T."/>
            <person name="Napoli C."/>
            <person name="Gendler K."/>
            <person name="Manuell A."/>
            <person name="Tai V."/>
            <person name="Vallon O."/>
            <person name="Piganeau G."/>
            <person name="Jancek S."/>
            <person name="Heijde M."/>
            <person name="Jabbari K."/>
            <person name="Bowler C."/>
            <person name="Lohr M."/>
            <person name="Robbens S."/>
            <person name="Werner G."/>
            <person name="Dubchak I."/>
            <person name="Pazour G.J."/>
            <person name="Ren Q."/>
            <person name="Paulsen I."/>
            <person name="Delwiche C."/>
            <person name="Schmutz J."/>
            <person name="Rokhsar D."/>
            <person name="Van de Peer Y."/>
            <person name="Moreau H."/>
            <person name="Grigoriev I.V."/>
        </authorList>
    </citation>
    <scope>NUCLEOTIDE SEQUENCE [LARGE SCALE GENOMIC DNA]</scope>
    <source>
        <strain evidence="2 3">CCE9901</strain>
    </source>
</reference>
<evidence type="ECO:0000256" key="1">
    <source>
        <dbReference type="SAM" id="Phobius"/>
    </source>
</evidence>
<dbReference type="GeneID" id="5006495"/>
<name>A4SAI2_OSTLU</name>
<evidence type="ECO:0000313" key="3">
    <source>
        <dbReference type="Proteomes" id="UP000001568"/>
    </source>
</evidence>
<feature type="transmembrane region" description="Helical" evidence="1">
    <location>
        <begin position="28"/>
        <end position="46"/>
    </location>
</feature>
<dbReference type="Proteomes" id="UP000001568">
    <property type="component" value="Chromosome 19"/>
</dbReference>
<sequence>MCRFDSIRHRRTSSYQLVSARISSYQLVSARISCLILFAHTIYAFGHSADTGPIRRYVLGNSQYRIQAPLAMRWCVCVFGHSVYMIMI</sequence>
<keyword evidence="1" id="KW-1133">Transmembrane helix</keyword>
<gene>
    <name evidence="2" type="ORF">OSTLU_28579</name>
</gene>
<keyword evidence="1" id="KW-0472">Membrane</keyword>
<protein>
    <submittedName>
        <fullName evidence="2">Uncharacterized protein</fullName>
    </submittedName>
</protein>
<dbReference type="KEGG" id="olu:OSTLU_28579"/>
<evidence type="ECO:0000313" key="2">
    <source>
        <dbReference type="EMBL" id="ABP00755.1"/>
    </source>
</evidence>
<feature type="transmembrane region" description="Helical" evidence="1">
    <location>
        <begin position="66"/>
        <end position="87"/>
    </location>
</feature>
<dbReference type="HOGENOM" id="CLU_2473075_0_0_1"/>
<keyword evidence="3" id="KW-1185">Reference proteome</keyword>